<dbReference type="SUPFAM" id="SSF52540">
    <property type="entry name" value="P-loop containing nucleoside triphosphate hydrolases"/>
    <property type="match status" value="1"/>
</dbReference>
<comment type="subcellular location">
    <subcellularLocation>
        <location evidence="1">Membrane</location>
        <topology evidence="1">Multi-pass membrane protein</topology>
    </subcellularLocation>
</comment>
<evidence type="ECO:0000259" key="10">
    <source>
        <dbReference type="PROSITE" id="PS50929"/>
    </source>
</evidence>
<dbReference type="InterPro" id="IPR036640">
    <property type="entry name" value="ABC1_TM_sf"/>
</dbReference>
<accession>A0ABD5YIH6</accession>
<keyword evidence="4" id="KW-0547">Nucleotide-binding</keyword>
<dbReference type="GeneID" id="76198632"/>
<dbReference type="Proteomes" id="UP001596417">
    <property type="component" value="Unassembled WGS sequence"/>
</dbReference>
<dbReference type="PANTHER" id="PTHR24221">
    <property type="entry name" value="ATP-BINDING CASSETTE SUB-FAMILY B"/>
    <property type="match status" value="1"/>
</dbReference>
<dbReference type="EMBL" id="JBHTAX010000001">
    <property type="protein sequence ID" value="MFC7189073.1"/>
    <property type="molecule type" value="Genomic_DNA"/>
</dbReference>
<reference evidence="11 12" key="1">
    <citation type="journal article" date="2019" name="Int. J. Syst. Evol. Microbiol.">
        <title>The Global Catalogue of Microorganisms (GCM) 10K type strain sequencing project: providing services to taxonomists for standard genome sequencing and annotation.</title>
        <authorList>
            <consortium name="The Broad Institute Genomics Platform"/>
            <consortium name="The Broad Institute Genome Sequencing Center for Infectious Disease"/>
            <person name="Wu L."/>
            <person name="Ma J."/>
        </authorList>
    </citation>
    <scope>NUCLEOTIDE SEQUENCE [LARGE SCALE GENOMIC DNA]</scope>
    <source>
        <strain evidence="11 12">RDMS1</strain>
    </source>
</reference>
<organism evidence="11 12">
    <name type="scientific">Halocatena marina</name>
    <dbReference type="NCBI Taxonomy" id="2934937"/>
    <lineage>
        <taxon>Archaea</taxon>
        <taxon>Methanobacteriati</taxon>
        <taxon>Methanobacteriota</taxon>
        <taxon>Stenosarchaea group</taxon>
        <taxon>Halobacteria</taxon>
        <taxon>Halobacteriales</taxon>
        <taxon>Natronomonadaceae</taxon>
        <taxon>Halocatena</taxon>
    </lineage>
</organism>
<dbReference type="InterPro" id="IPR011527">
    <property type="entry name" value="ABC1_TM_dom"/>
</dbReference>
<evidence type="ECO:0000256" key="5">
    <source>
        <dbReference type="ARBA" id="ARBA00022840"/>
    </source>
</evidence>
<dbReference type="RefSeq" id="WP_248904884.1">
    <property type="nucleotide sequence ID" value="NZ_CP109979.1"/>
</dbReference>
<dbReference type="Pfam" id="PF00005">
    <property type="entry name" value="ABC_tran"/>
    <property type="match status" value="1"/>
</dbReference>
<dbReference type="SUPFAM" id="SSF90123">
    <property type="entry name" value="ABC transporter transmembrane region"/>
    <property type="match status" value="1"/>
</dbReference>
<evidence type="ECO:0000313" key="12">
    <source>
        <dbReference type="Proteomes" id="UP001596417"/>
    </source>
</evidence>
<feature type="domain" description="ABC transporter" evidence="9">
    <location>
        <begin position="375"/>
        <end position="608"/>
    </location>
</feature>
<dbReference type="AlphaFoldDB" id="A0ABD5YIH6"/>
<keyword evidence="6 8" id="KW-1133">Transmembrane helix</keyword>
<evidence type="ECO:0000256" key="7">
    <source>
        <dbReference type="ARBA" id="ARBA00023136"/>
    </source>
</evidence>
<dbReference type="InterPro" id="IPR003593">
    <property type="entry name" value="AAA+_ATPase"/>
</dbReference>
<dbReference type="PANTHER" id="PTHR24221:SF654">
    <property type="entry name" value="ATP-BINDING CASSETTE SUB-FAMILY B MEMBER 6"/>
    <property type="match status" value="1"/>
</dbReference>
<feature type="transmembrane region" description="Helical" evidence="8">
    <location>
        <begin position="88"/>
        <end position="108"/>
    </location>
</feature>
<evidence type="ECO:0000256" key="8">
    <source>
        <dbReference type="SAM" id="Phobius"/>
    </source>
</evidence>
<dbReference type="PROSITE" id="PS00211">
    <property type="entry name" value="ABC_TRANSPORTER_1"/>
    <property type="match status" value="1"/>
</dbReference>
<keyword evidence="2" id="KW-0813">Transport</keyword>
<dbReference type="GO" id="GO:0016020">
    <property type="term" value="C:membrane"/>
    <property type="evidence" value="ECO:0007669"/>
    <property type="project" value="UniProtKB-SubCell"/>
</dbReference>
<dbReference type="GO" id="GO:0005524">
    <property type="term" value="F:ATP binding"/>
    <property type="evidence" value="ECO:0007669"/>
    <property type="project" value="UniProtKB-KW"/>
</dbReference>
<keyword evidence="5 11" id="KW-0067">ATP-binding</keyword>
<dbReference type="FunFam" id="3.40.50.300:FF:000287">
    <property type="entry name" value="Multidrug ABC transporter ATP-binding protein"/>
    <property type="match status" value="1"/>
</dbReference>
<name>A0ABD5YIH6_9EURY</name>
<dbReference type="PROSITE" id="PS50893">
    <property type="entry name" value="ABC_TRANSPORTER_2"/>
    <property type="match status" value="1"/>
</dbReference>
<evidence type="ECO:0000256" key="6">
    <source>
        <dbReference type="ARBA" id="ARBA00022989"/>
    </source>
</evidence>
<dbReference type="InterPro" id="IPR039421">
    <property type="entry name" value="Type_1_exporter"/>
</dbReference>
<evidence type="ECO:0000259" key="9">
    <source>
        <dbReference type="PROSITE" id="PS50893"/>
    </source>
</evidence>
<feature type="domain" description="ABC transmembrane type-1" evidence="10">
    <location>
        <begin position="37"/>
        <end position="341"/>
    </location>
</feature>
<dbReference type="InterPro" id="IPR003439">
    <property type="entry name" value="ABC_transporter-like_ATP-bd"/>
</dbReference>
<evidence type="ECO:0000256" key="3">
    <source>
        <dbReference type="ARBA" id="ARBA00022692"/>
    </source>
</evidence>
<feature type="transmembrane region" description="Helical" evidence="8">
    <location>
        <begin position="304"/>
        <end position="321"/>
    </location>
</feature>
<sequence>MPDDHEELFIEERKEVSRPMFRLFSRYGRKYPFPVGIALVSNLISPLLGLAPAYLLALAIDALFTGERPFALPVLPAAYIPTSTNEKLLFIFGLILGAYTLNALLTWFGSWGWAKFAENVQHALRTDVYDQMQRLGMAFFADKQTGELMSILTSDVNRLEGFLNGWVGRILNILVQVAGVTFVMMTINWQLGLVALLPAPFLTIISYGFIQTVRPKYRAARGTFGDLAARLENNLSGIAVVKSFTTEPFESKRVKEASDSHMQARWAARRWSVRFGPGLTLINGAGFAVVLLVGGWWLLFGPPLFFSGTVSMGTVVMFLQYTRQIQGPMSQAGILLNNYERVKASAERVFVLMDHPVTIPEQDEAIDLDATNGHIAFSNVSFAYPDGEEAITNVSFTVSSGEMIGLVGPTGSGKSTLMKLLMRLYDADEGSIRIDRTNIRNISLHSLRGGIGYVGQEPFLFTGTIEENIAYGMAASESEIIDAATRANADEFITDLEDGYETEVGQRGDRLSGGQRQRIAIARAILKDPEIIILDEATSHVDNETEVLIQQSLEELIEDRTTFSIAHRLSTVRNADRIIVLEDGAIVEQGPHHELLANGDLYANLWRVQIGEIEALPDEFLEETTARDRA</sequence>
<dbReference type="CDD" id="cd18565">
    <property type="entry name" value="ABC_6TM_exporter_like"/>
    <property type="match status" value="1"/>
</dbReference>
<gene>
    <name evidence="11" type="ORF">ACFQL7_03885</name>
</gene>
<dbReference type="InterPro" id="IPR027417">
    <property type="entry name" value="P-loop_NTPase"/>
</dbReference>
<dbReference type="InterPro" id="IPR017871">
    <property type="entry name" value="ABC_transporter-like_CS"/>
</dbReference>
<feature type="transmembrane region" description="Helical" evidence="8">
    <location>
        <begin position="166"/>
        <end position="185"/>
    </location>
</feature>
<evidence type="ECO:0000313" key="11">
    <source>
        <dbReference type="EMBL" id="MFC7189073.1"/>
    </source>
</evidence>
<dbReference type="Gene3D" id="3.40.50.300">
    <property type="entry name" value="P-loop containing nucleotide triphosphate hydrolases"/>
    <property type="match status" value="1"/>
</dbReference>
<evidence type="ECO:0000256" key="4">
    <source>
        <dbReference type="ARBA" id="ARBA00022741"/>
    </source>
</evidence>
<keyword evidence="12" id="KW-1185">Reference proteome</keyword>
<dbReference type="Pfam" id="PF00664">
    <property type="entry name" value="ABC_membrane"/>
    <property type="match status" value="1"/>
</dbReference>
<comment type="caution">
    <text evidence="11">The sequence shown here is derived from an EMBL/GenBank/DDBJ whole genome shotgun (WGS) entry which is preliminary data.</text>
</comment>
<proteinExistence type="predicted"/>
<feature type="transmembrane region" description="Helical" evidence="8">
    <location>
        <begin position="279"/>
        <end position="298"/>
    </location>
</feature>
<feature type="transmembrane region" description="Helical" evidence="8">
    <location>
        <begin position="191"/>
        <end position="210"/>
    </location>
</feature>
<evidence type="ECO:0000256" key="2">
    <source>
        <dbReference type="ARBA" id="ARBA00022448"/>
    </source>
</evidence>
<dbReference type="SMART" id="SM00382">
    <property type="entry name" value="AAA"/>
    <property type="match status" value="1"/>
</dbReference>
<keyword evidence="7 8" id="KW-0472">Membrane</keyword>
<evidence type="ECO:0000256" key="1">
    <source>
        <dbReference type="ARBA" id="ARBA00004141"/>
    </source>
</evidence>
<feature type="transmembrane region" description="Helical" evidence="8">
    <location>
        <begin position="31"/>
        <end position="60"/>
    </location>
</feature>
<protein>
    <submittedName>
        <fullName evidence="11">ABC transporter ATP-binding protein</fullName>
    </submittedName>
</protein>
<dbReference type="PROSITE" id="PS50929">
    <property type="entry name" value="ABC_TM1F"/>
    <property type="match status" value="1"/>
</dbReference>
<dbReference type="Gene3D" id="1.20.1560.10">
    <property type="entry name" value="ABC transporter type 1, transmembrane domain"/>
    <property type="match status" value="1"/>
</dbReference>
<keyword evidence="3 8" id="KW-0812">Transmembrane</keyword>